<evidence type="ECO:0000256" key="6">
    <source>
        <dbReference type="SAM" id="MobiDB-lite"/>
    </source>
</evidence>
<evidence type="ECO:0000313" key="7">
    <source>
        <dbReference type="EnsemblMetazoa" id="CLYHEMP023120.1"/>
    </source>
</evidence>
<accession>A0A7M5XHR9</accession>
<keyword evidence="5" id="KW-0539">Nucleus</keyword>
<keyword evidence="4" id="KW-0677">Repeat</keyword>
<keyword evidence="8" id="KW-1185">Reference proteome</keyword>
<evidence type="ECO:0000256" key="2">
    <source>
        <dbReference type="ARBA" id="ARBA00022552"/>
    </source>
</evidence>
<dbReference type="PANTHER" id="PTHR18359:SF0">
    <property type="entry name" value="U3 SMALL NUCLEOLAR RNA-ASSOCIATED PROTEIN 18 HOMOLOG"/>
    <property type="match status" value="1"/>
</dbReference>
<keyword evidence="3" id="KW-0853">WD repeat</keyword>
<name>A0A7M5XHR9_9CNID</name>
<dbReference type="GO" id="GO:0034388">
    <property type="term" value="C:Pwp2p-containing subcomplex of 90S preribosome"/>
    <property type="evidence" value="ECO:0007669"/>
    <property type="project" value="TreeGrafter"/>
</dbReference>
<dbReference type="GO" id="GO:0006364">
    <property type="term" value="P:rRNA processing"/>
    <property type="evidence" value="ECO:0007669"/>
    <property type="project" value="UniProtKB-KW"/>
</dbReference>
<dbReference type="InterPro" id="IPR045161">
    <property type="entry name" value="Utp18"/>
</dbReference>
<keyword evidence="2" id="KW-0698">rRNA processing</keyword>
<sequence>MFSIDRKRKLSSSKRNNTESSDEELEDFLFGNTNFKTASKDEVISDINVQGETETLLPFSISTKPSHFDGEKLVEEDTEKKQEQQQDEVQLLDPFEKKAAWEDPDDDQIQVDLNEKKKFKRMRTNYQETSVSGKTFQKRLKERYERVLPAPAWADISNVEKKDDEDKLFNTASDLLEKSSSLPSGKIQLTRKLNLNKKQPDGLSITSLGFHPSAKIAFTASSGKRLTIFQADGEENKKLQSVFVRDFAITSAAFTDGGSKILMTGDKSRYIIFDLLAGNIIDVPGLRGKKGLNLDKFTISPDGSAVGFLGDSWIFTFRFSRVMSVYVQFENEWYQFQPQHIQKNQTKSIRQEVTEKCIYGMLAIESVYIDL</sequence>
<dbReference type="InterPro" id="IPR015943">
    <property type="entry name" value="WD40/YVTN_repeat-like_dom_sf"/>
</dbReference>
<dbReference type="AlphaFoldDB" id="A0A7M5XHR9"/>
<dbReference type="OrthoDB" id="1935146at2759"/>
<dbReference type="Proteomes" id="UP000594262">
    <property type="component" value="Unplaced"/>
</dbReference>
<dbReference type="SUPFAM" id="SSF101908">
    <property type="entry name" value="Putative isomerase YbhE"/>
    <property type="match status" value="1"/>
</dbReference>
<evidence type="ECO:0000256" key="3">
    <source>
        <dbReference type="ARBA" id="ARBA00022574"/>
    </source>
</evidence>
<proteinExistence type="predicted"/>
<feature type="compositionally biased region" description="Basic residues" evidence="6">
    <location>
        <begin position="1"/>
        <end position="12"/>
    </location>
</feature>
<dbReference type="EnsemblMetazoa" id="CLYHEMT023120.1">
    <property type="protein sequence ID" value="CLYHEMP023120.1"/>
    <property type="gene ID" value="CLYHEMG023120"/>
</dbReference>
<dbReference type="Gene3D" id="2.130.10.10">
    <property type="entry name" value="YVTN repeat-like/Quinoprotein amine dehydrogenase"/>
    <property type="match status" value="1"/>
</dbReference>
<feature type="region of interest" description="Disordered" evidence="6">
    <location>
        <begin position="1"/>
        <end position="25"/>
    </location>
</feature>
<comment type="subcellular location">
    <subcellularLocation>
        <location evidence="1">Nucleus</location>
        <location evidence="1">Nucleolus</location>
    </subcellularLocation>
</comment>
<protein>
    <submittedName>
        <fullName evidence="7">Uncharacterized protein</fullName>
    </submittedName>
</protein>
<reference evidence="7" key="1">
    <citation type="submission" date="2021-01" db="UniProtKB">
        <authorList>
            <consortium name="EnsemblMetazoa"/>
        </authorList>
    </citation>
    <scope>IDENTIFICATION</scope>
</reference>
<evidence type="ECO:0000313" key="8">
    <source>
        <dbReference type="Proteomes" id="UP000594262"/>
    </source>
</evidence>
<dbReference type="GO" id="GO:0032040">
    <property type="term" value="C:small-subunit processome"/>
    <property type="evidence" value="ECO:0007669"/>
    <property type="project" value="TreeGrafter"/>
</dbReference>
<organism evidence="7 8">
    <name type="scientific">Clytia hemisphaerica</name>
    <dbReference type="NCBI Taxonomy" id="252671"/>
    <lineage>
        <taxon>Eukaryota</taxon>
        <taxon>Metazoa</taxon>
        <taxon>Cnidaria</taxon>
        <taxon>Hydrozoa</taxon>
        <taxon>Hydroidolina</taxon>
        <taxon>Leptothecata</taxon>
        <taxon>Obeliida</taxon>
        <taxon>Clytiidae</taxon>
        <taxon>Clytia</taxon>
    </lineage>
</organism>
<dbReference type="PANTHER" id="PTHR18359">
    <property type="entry name" value="WD-REPEAT PROTEIN-RELATED"/>
    <property type="match status" value="1"/>
</dbReference>
<evidence type="ECO:0000256" key="5">
    <source>
        <dbReference type="ARBA" id="ARBA00023242"/>
    </source>
</evidence>
<evidence type="ECO:0000256" key="1">
    <source>
        <dbReference type="ARBA" id="ARBA00004604"/>
    </source>
</evidence>
<evidence type="ECO:0000256" key="4">
    <source>
        <dbReference type="ARBA" id="ARBA00022737"/>
    </source>
</evidence>